<dbReference type="EMBL" id="QRDY01000008">
    <property type="protein sequence ID" value="RED58592.1"/>
    <property type="molecule type" value="Genomic_DNA"/>
</dbReference>
<dbReference type="InterPro" id="IPR000683">
    <property type="entry name" value="Gfo/Idh/MocA-like_OxRdtase_N"/>
</dbReference>
<dbReference type="Gene3D" id="3.30.360.10">
    <property type="entry name" value="Dihydrodipicolinate Reductase, domain 2"/>
    <property type="match status" value="1"/>
</dbReference>
<dbReference type="Gene3D" id="3.40.50.720">
    <property type="entry name" value="NAD(P)-binding Rossmann-like Domain"/>
    <property type="match status" value="1"/>
</dbReference>
<dbReference type="PANTHER" id="PTHR22604">
    <property type="entry name" value="OXIDOREDUCTASES"/>
    <property type="match status" value="1"/>
</dbReference>
<dbReference type="Pfam" id="PF22725">
    <property type="entry name" value="GFO_IDH_MocA_C3"/>
    <property type="match status" value="1"/>
</dbReference>
<keyword evidence="2" id="KW-0560">Oxidoreductase</keyword>
<dbReference type="InterPro" id="IPR036291">
    <property type="entry name" value="NAD(P)-bd_dom_sf"/>
</dbReference>
<proteinExistence type="inferred from homology"/>
<organism evidence="5 6">
    <name type="scientific">Cohnella lupini</name>
    <dbReference type="NCBI Taxonomy" id="1294267"/>
    <lineage>
        <taxon>Bacteria</taxon>
        <taxon>Bacillati</taxon>
        <taxon>Bacillota</taxon>
        <taxon>Bacilli</taxon>
        <taxon>Bacillales</taxon>
        <taxon>Paenibacillaceae</taxon>
        <taxon>Cohnella</taxon>
    </lineage>
</organism>
<feature type="domain" description="Gfo/Idh/MocA-like oxidoreductase N-terminal" evidence="3">
    <location>
        <begin position="8"/>
        <end position="124"/>
    </location>
</feature>
<sequence>MTDQRKVKWGIMGPGGISSSFAKDMIHAPGAELVAVGGRSKEKAEEFANRFGAARSYGSCEELATDPEVEIVYIGTLHPAHKENALTLIRGGKAILCEKPFTMSAAEAREIVELARERGVFVMEAMWTRHLPPIAKVRGWLREGRIGETRLLKAEFGFDAGWNPESRLLDPAKGGGTLLDAGIYPVSFASLVFGEQPSRILSSAHIGETGVDEQFSLLFEYDGGRTASLQGAVRLWMNNDAWIYGTKGKIHVPQFLFASEATLHVDGEEAETFKDDRVAQGYAFETIASMNAIREGRLESPIMPLDETIAIMGTLDAIRAQWNLKYPME</sequence>
<dbReference type="SUPFAM" id="SSF51735">
    <property type="entry name" value="NAD(P)-binding Rossmann-fold domains"/>
    <property type="match status" value="1"/>
</dbReference>
<dbReference type="GO" id="GO:0016491">
    <property type="term" value="F:oxidoreductase activity"/>
    <property type="evidence" value="ECO:0007669"/>
    <property type="project" value="UniProtKB-KW"/>
</dbReference>
<comment type="similarity">
    <text evidence="1">Belongs to the Gfo/Idh/MocA family.</text>
</comment>
<reference evidence="5 6" key="1">
    <citation type="submission" date="2018-07" db="EMBL/GenBank/DDBJ databases">
        <title>Genomic Encyclopedia of Type Strains, Phase III (KMG-III): the genomes of soil and plant-associated and newly described type strains.</title>
        <authorList>
            <person name="Whitman W."/>
        </authorList>
    </citation>
    <scope>NUCLEOTIDE SEQUENCE [LARGE SCALE GENOMIC DNA]</scope>
    <source>
        <strain evidence="5 6">CECT 8236</strain>
    </source>
</reference>
<dbReference type="Proteomes" id="UP000256869">
    <property type="component" value="Unassembled WGS sequence"/>
</dbReference>
<evidence type="ECO:0000259" key="3">
    <source>
        <dbReference type="Pfam" id="PF01408"/>
    </source>
</evidence>
<protein>
    <submittedName>
        <fullName evidence="5">Putative dehydrogenase</fullName>
    </submittedName>
</protein>
<evidence type="ECO:0000256" key="1">
    <source>
        <dbReference type="ARBA" id="ARBA00010928"/>
    </source>
</evidence>
<dbReference type="OrthoDB" id="9815825at2"/>
<keyword evidence="6" id="KW-1185">Reference proteome</keyword>
<accession>A0A3D9IA06</accession>
<name>A0A3D9IA06_9BACL</name>
<dbReference type="GO" id="GO:0000166">
    <property type="term" value="F:nucleotide binding"/>
    <property type="evidence" value="ECO:0007669"/>
    <property type="project" value="InterPro"/>
</dbReference>
<dbReference type="InterPro" id="IPR050984">
    <property type="entry name" value="Gfo/Idh/MocA_domain"/>
</dbReference>
<dbReference type="AlphaFoldDB" id="A0A3D9IA06"/>
<evidence type="ECO:0000313" key="5">
    <source>
        <dbReference type="EMBL" id="RED58592.1"/>
    </source>
</evidence>
<dbReference type="InterPro" id="IPR055170">
    <property type="entry name" value="GFO_IDH_MocA-like_dom"/>
</dbReference>
<comment type="caution">
    <text evidence="5">The sequence shown here is derived from an EMBL/GenBank/DDBJ whole genome shotgun (WGS) entry which is preliminary data.</text>
</comment>
<evidence type="ECO:0000259" key="4">
    <source>
        <dbReference type="Pfam" id="PF22725"/>
    </source>
</evidence>
<evidence type="ECO:0000256" key="2">
    <source>
        <dbReference type="ARBA" id="ARBA00023002"/>
    </source>
</evidence>
<dbReference type="PANTHER" id="PTHR22604:SF105">
    <property type="entry name" value="TRANS-1,2-DIHYDROBENZENE-1,2-DIOL DEHYDROGENASE"/>
    <property type="match status" value="1"/>
</dbReference>
<dbReference type="SUPFAM" id="SSF55347">
    <property type="entry name" value="Glyceraldehyde-3-phosphate dehydrogenase-like, C-terminal domain"/>
    <property type="match status" value="1"/>
</dbReference>
<dbReference type="Pfam" id="PF01408">
    <property type="entry name" value="GFO_IDH_MocA"/>
    <property type="match status" value="1"/>
</dbReference>
<feature type="domain" description="GFO/IDH/MocA-like oxidoreductase" evidence="4">
    <location>
        <begin position="135"/>
        <end position="250"/>
    </location>
</feature>
<evidence type="ECO:0000313" key="6">
    <source>
        <dbReference type="Proteomes" id="UP000256869"/>
    </source>
</evidence>
<gene>
    <name evidence="5" type="ORF">DFP95_108118</name>
</gene>
<dbReference type="RefSeq" id="WP_115993571.1">
    <property type="nucleotide sequence ID" value="NZ_QRDY01000008.1"/>
</dbReference>